<dbReference type="CDD" id="cd03808">
    <property type="entry name" value="GT4_CapM-like"/>
    <property type="match status" value="1"/>
</dbReference>
<protein>
    <submittedName>
        <fullName evidence="3">Glycosyltransferase family 4 protein</fullName>
    </submittedName>
</protein>
<evidence type="ECO:0000313" key="3">
    <source>
        <dbReference type="EMBL" id="MBV3408724.1"/>
    </source>
</evidence>
<sequence length="405" mass="46053">MKILHIGQMIGGLDIYIRNSIIYNKVEDNEYVIVCGKDDKHQPVIKNGVEVKEYPISLFRSLNPLNDLKALMEAVKIIRKEKPDVIHCHSAKGGIIGRTAGWITGVKTFYTPHAFSYLCTPSKLKRWVFMTIERLTRFKTYVLACSESEQEMAIKEVGYSEVHALVWHNAVPDSSLERGKKVDISEPYACYIGRPCYQKNPLFLLDVIKKVKDKGCNLKFILLGVGYHSPELEAMKAKMHELGLEDSIRLEPWINHADCQEFVRKSLFYISTALYEGLPLAIIEAMANGKAIIASDVVGNKDCVRNGENGYLLPLDADAYADKIIQLVNDKELRTSMEEKSRALFLGEFFIENRIKYLQNQYNMVYNLRYGGANLVLLKTNIDNVILVSIGYDATLYHEERRVAA</sequence>
<dbReference type="InterPro" id="IPR028098">
    <property type="entry name" value="Glyco_trans_4-like_N"/>
</dbReference>
<comment type="caution">
    <text evidence="3">The sequence shown here is derived from an EMBL/GenBank/DDBJ whole genome shotgun (WGS) entry which is preliminary data.</text>
</comment>
<dbReference type="PANTHER" id="PTHR12526:SF630">
    <property type="entry name" value="GLYCOSYLTRANSFERASE"/>
    <property type="match status" value="1"/>
</dbReference>
<dbReference type="Pfam" id="PF13439">
    <property type="entry name" value="Glyco_transf_4"/>
    <property type="match status" value="1"/>
</dbReference>
<dbReference type="Pfam" id="PF00534">
    <property type="entry name" value="Glycos_transf_1"/>
    <property type="match status" value="1"/>
</dbReference>
<evidence type="ECO:0000313" key="4">
    <source>
        <dbReference type="Proteomes" id="UP001196316"/>
    </source>
</evidence>
<accession>A0AAW4N8Z2</accession>
<dbReference type="AlphaFoldDB" id="A0AAW4N8Z2"/>
<dbReference type="PANTHER" id="PTHR12526">
    <property type="entry name" value="GLYCOSYLTRANSFERASE"/>
    <property type="match status" value="1"/>
</dbReference>
<feature type="domain" description="Glycosyltransferase subfamily 4-like N-terminal" evidence="2">
    <location>
        <begin position="11"/>
        <end position="172"/>
    </location>
</feature>
<evidence type="ECO:0000259" key="1">
    <source>
        <dbReference type="Pfam" id="PF00534"/>
    </source>
</evidence>
<dbReference type="EMBL" id="JAHOEP010000026">
    <property type="protein sequence ID" value="MBV3408724.1"/>
    <property type="molecule type" value="Genomic_DNA"/>
</dbReference>
<dbReference type="RefSeq" id="WP_217326734.1">
    <property type="nucleotide sequence ID" value="NZ_JAHOEK010000025.1"/>
</dbReference>
<name>A0AAW4N8Z2_9BACT</name>
<reference evidence="3" key="1">
    <citation type="submission" date="2021-06" db="EMBL/GenBank/DDBJ databases">
        <title>Collection of gut derived symbiotic bacterial strains cultured from healthy donors.</title>
        <authorList>
            <person name="Lin H."/>
            <person name="Littmann E."/>
            <person name="Pamer E.G."/>
        </authorList>
    </citation>
    <scope>NUCLEOTIDE SEQUENCE</scope>
    <source>
        <strain evidence="3">MSK.21.60</strain>
    </source>
</reference>
<dbReference type="GO" id="GO:0016757">
    <property type="term" value="F:glycosyltransferase activity"/>
    <property type="evidence" value="ECO:0007669"/>
    <property type="project" value="InterPro"/>
</dbReference>
<feature type="domain" description="Glycosyl transferase family 1" evidence="1">
    <location>
        <begin position="185"/>
        <end position="342"/>
    </location>
</feature>
<evidence type="ECO:0000259" key="2">
    <source>
        <dbReference type="Pfam" id="PF13439"/>
    </source>
</evidence>
<dbReference type="InterPro" id="IPR001296">
    <property type="entry name" value="Glyco_trans_1"/>
</dbReference>
<gene>
    <name evidence="3" type="ORF">KSW80_09980</name>
</gene>
<dbReference type="Proteomes" id="UP001196316">
    <property type="component" value="Unassembled WGS sequence"/>
</dbReference>
<proteinExistence type="predicted"/>
<organism evidence="3 4">
    <name type="scientific">Segatella copri</name>
    <dbReference type="NCBI Taxonomy" id="165179"/>
    <lineage>
        <taxon>Bacteria</taxon>
        <taxon>Pseudomonadati</taxon>
        <taxon>Bacteroidota</taxon>
        <taxon>Bacteroidia</taxon>
        <taxon>Bacteroidales</taxon>
        <taxon>Prevotellaceae</taxon>
        <taxon>Segatella</taxon>
    </lineage>
</organism>